<feature type="compositionally biased region" description="Gly residues" evidence="3">
    <location>
        <begin position="122"/>
        <end position="136"/>
    </location>
</feature>
<dbReference type="InterPro" id="IPR009057">
    <property type="entry name" value="Homeodomain-like_sf"/>
</dbReference>
<sequence length="218" mass="23283">MSTPMTWGTPQPERADAARNRQVLLATARELLAEAGPECLTMDLLAERSGLGKGTVFRRFGSRAGIFQALLDDSERDLQQRVLSGPPPLGPGAPAVDRIIAYGTARVRFLAEHHEVARGTLDGRGGSGGRSGGGRGGEGRSGERRRPLTEIHLRVLLREVDLPGADVDVLAGQLSYALDGPLLFQLFAGPELEGPTPTARFEEGWRDLVERVCGVPGA</sequence>
<dbReference type="RefSeq" id="WP_246402320.1">
    <property type="nucleotide sequence ID" value="NZ_BAAATF010000007.1"/>
</dbReference>
<gene>
    <name evidence="5" type="ORF">FHX71_001451</name>
</gene>
<proteinExistence type="predicted"/>
<comment type="caution">
    <text evidence="5">The sequence shown here is derived from an EMBL/GenBank/DDBJ whole genome shotgun (WGS) entry which is preliminary data.</text>
</comment>
<evidence type="ECO:0000256" key="3">
    <source>
        <dbReference type="SAM" id="MobiDB-lite"/>
    </source>
</evidence>
<dbReference type="AlphaFoldDB" id="A0A7W3PDG9"/>
<evidence type="ECO:0000313" key="6">
    <source>
        <dbReference type="Proteomes" id="UP000540568"/>
    </source>
</evidence>
<evidence type="ECO:0000259" key="4">
    <source>
        <dbReference type="PROSITE" id="PS50977"/>
    </source>
</evidence>
<feature type="domain" description="HTH tetR-type" evidence="4">
    <location>
        <begin position="18"/>
        <end position="78"/>
    </location>
</feature>
<dbReference type="InterPro" id="IPR001647">
    <property type="entry name" value="HTH_TetR"/>
</dbReference>
<dbReference type="PRINTS" id="PR00455">
    <property type="entry name" value="HTHTETR"/>
</dbReference>
<dbReference type="GO" id="GO:0000976">
    <property type="term" value="F:transcription cis-regulatory region binding"/>
    <property type="evidence" value="ECO:0007669"/>
    <property type="project" value="TreeGrafter"/>
</dbReference>
<evidence type="ECO:0000256" key="2">
    <source>
        <dbReference type="PROSITE-ProRule" id="PRU00335"/>
    </source>
</evidence>
<dbReference type="Gene3D" id="1.10.357.10">
    <property type="entry name" value="Tetracycline Repressor, domain 2"/>
    <property type="match status" value="1"/>
</dbReference>
<evidence type="ECO:0000313" key="5">
    <source>
        <dbReference type="EMBL" id="MBA8807509.1"/>
    </source>
</evidence>
<protein>
    <submittedName>
        <fullName evidence="5">Polyketide synthase 12</fullName>
    </submittedName>
</protein>
<reference evidence="5 6" key="1">
    <citation type="submission" date="2020-07" db="EMBL/GenBank/DDBJ databases">
        <title>Sequencing the genomes of 1000 actinobacteria strains.</title>
        <authorList>
            <person name="Klenk H.-P."/>
        </authorList>
    </citation>
    <scope>NUCLEOTIDE SEQUENCE [LARGE SCALE GENOMIC DNA]</scope>
    <source>
        <strain evidence="5 6">DSM 44121</strain>
    </source>
</reference>
<dbReference type="PROSITE" id="PS50977">
    <property type="entry name" value="HTH_TETR_2"/>
    <property type="match status" value="1"/>
</dbReference>
<dbReference type="EMBL" id="JACGWV010000001">
    <property type="protein sequence ID" value="MBA8807509.1"/>
    <property type="molecule type" value="Genomic_DNA"/>
</dbReference>
<accession>A0A7W3PDG9</accession>
<dbReference type="Proteomes" id="UP000540568">
    <property type="component" value="Unassembled WGS sequence"/>
</dbReference>
<feature type="region of interest" description="Disordered" evidence="3">
    <location>
        <begin position="118"/>
        <end position="145"/>
    </location>
</feature>
<feature type="DNA-binding region" description="H-T-H motif" evidence="2">
    <location>
        <begin position="41"/>
        <end position="60"/>
    </location>
</feature>
<keyword evidence="1 2" id="KW-0238">DNA-binding</keyword>
<dbReference type="PANTHER" id="PTHR30055">
    <property type="entry name" value="HTH-TYPE TRANSCRIPTIONAL REGULATOR RUTR"/>
    <property type="match status" value="1"/>
</dbReference>
<organism evidence="5 6">
    <name type="scientific">Promicromonospora sukumoe</name>
    <dbReference type="NCBI Taxonomy" id="88382"/>
    <lineage>
        <taxon>Bacteria</taxon>
        <taxon>Bacillati</taxon>
        <taxon>Actinomycetota</taxon>
        <taxon>Actinomycetes</taxon>
        <taxon>Micrococcales</taxon>
        <taxon>Promicromonosporaceae</taxon>
        <taxon>Promicromonospora</taxon>
    </lineage>
</organism>
<name>A0A7W3PDG9_9MICO</name>
<dbReference type="GO" id="GO:0003700">
    <property type="term" value="F:DNA-binding transcription factor activity"/>
    <property type="evidence" value="ECO:0007669"/>
    <property type="project" value="TreeGrafter"/>
</dbReference>
<dbReference type="Pfam" id="PF00440">
    <property type="entry name" value="TetR_N"/>
    <property type="match status" value="1"/>
</dbReference>
<evidence type="ECO:0000256" key="1">
    <source>
        <dbReference type="ARBA" id="ARBA00023125"/>
    </source>
</evidence>
<dbReference type="SUPFAM" id="SSF46689">
    <property type="entry name" value="Homeodomain-like"/>
    <property type="match status" value="1"/>
</dbReference>
<keyword evidence="6" id="KW-1185">Reference proteome</keyword>
<dbReference type="PANTHER" id="PTHR30055:SF209">
    <property type="entry name" value="POSSIBLE TRANSCRIPTIONAL REGULATORY PROTEIN (PROBABLY TETR-FAMILY)"/>
    <property type="match status" value="1"/>
</dbReference>
<dbReference type="InterPro" id="IPR050109">
    <property type="entry name" value="HTH-type_TetR-like_transc_reg"/>
</dbReference>